<proteinExistence type="inferred from homology"/>
<keyword evidence="4" id="KW-0804">Transcription</keyword>
<evidence type="ECO:0000313" key="6">
    <source>
        <dbReference type="Proteomes" id="UP000462362"/>
    </source>
</evidence>
<dbReference type="InterPro" id="IPR036390">
    <property type="entry name" value="WH_DNA-bd_sf"/>
</dbReference>
<evidence type="ECO:0000256" key="1">
    <source>
        <dbReference type="ARBA" id="ARBA00009437"/>
    </source>
</evidence>
<comment type="caution">
    <text evidence="5">The sequence shown here is derived from an EMBL/GenBank/DDBJ whole genome shotgun (WGS) entry which is preliminary data.</text>
</comment>
<dbReference type="AlphaFoldDB" id="A0A6I3RZL3"/>
<comment type="similarity">
    <text evidence="1">Belongs to the LysR transcriptional regulatory family.</text>
</comment>
<accession>A0A6I3RZL3</accession>
<sequence>MNKLDNLNSWKIFLSLANTRNFQVTADYFESDLSTITRNLDTLEKALGQKLVFRKTRPLELTEFGKKAQQLMSPHLRKHQQIISELVSVNYLFEGEIRVSVAQGLSLYMIKLITEFRKYHPKVVFKLAGHGSIADIENNLADIACVTGKISSPEIFLIPRGKVTYASIAAPSYIKRNPVSNDPAQLKEHTIYQYDGENRTSPCALIRGEERFLISGENVLLSADILTIKKAVLDGAGLCLDMPLPLCKAELKKGELVKILPDWHVGEQPTFIAIHQNLLTSRKHRTFAYWLRDKLVEIDC</sequence>
<dbReference type="PROSITE" id="PS50931">
    <property type="entry name" value="HTH_LYSR"/>
    <property type="match status" value="1"/>
</dbReference>
<name>A0A6I3RZL3_9BURK</name>
<reference evidence="5 6" key="1">
    <citation type="journal article" date="2019" name="Nat. Med.">
        <title>A library of human gut bacterial isolates paired with longitudinal multiomics data enables mechanistic microbiome research.</title>
        <authorList>
            <person name="Poyet M."/>
            <person name="Groussin M."/>
            <person name="Gibbons S.M."/>
            <person name="Avila-Pacheco J."/>
            <person name="Jiang X."/>
            <person name="Kearney S.M."/>
            <person name="Perrotta A.R."/>
            <person name="Berdy B."/>
            <person name="Zhao S."/>
            <person name="Lieberman T.D."/>
            <person name="Swanson P.K."/>
            <person name="Smith M."/>
            <person name="Roesemann S."/>
            <person name="Alexander J.E."/>
            <person name="Rich S.A."/>
            <person name="Livny J."/>
            <person name="Vlamakis H."/>
            <person name="Clish C."/>
            <person name="Bullock K."/>
            <person name="Deik A."/>
            <person name="Scott J."/>
            <person name="Pierce K.A."/>
            <person name="Xavier R.J."/>
            <person name="Alm E.J."/>
        </authorList>
    </citation>
    <scope>NUCLEOTIDE SEQUENCE [LARGE SCALE GENOMIC DNA]</scope>
    <source>
        <strain evidence="5 6">BIOML-A2</strain>
    </source>
</reference>
<organism evidence="5 6">
    <name type="scientific">Parasutterella excrementihominis</name>
    <dbReference type="NCBI Taxonomy" id="487175"/>
    <lineage>
        <taxon>Bacteria</taxon>
        <taxon>Pseudomonadati</taxon>
        <taxon>Pseudomonadota</taxon>
        <taxon>Betaproteobacteria</taxon>
        <taxon>Burkholderiales</taxon>
        <taxon>Sutterellaceae</taxon>
        <taxon>Parasutterella</taxon>
    </lineage>
</organism>
<keyword evidence="2" id="KW-0805">Transcription regulation</keyword>
<dbReference type="EMBL" id="WNCL01000011">
    <property type="protein sequence ID" value="MTU42978.1"/>
    <property type="molecule type" value="Genomic_DNA"/>
</dbReference>
<dbReference type="Pfam" id="PF00126">
    <property type="entry name" value="HTH_1"/>
    <property type="match status" value="1"/>
</dbReference>
<dbReference type="GO" id="GO:0003700">
    <property type="term" value="F:DNA-binding transcription factor activity"/>
    <property type="evidence" value="ECO:0007669"/>
    <property type="project" value="InterPro"/>
</dbReference>
<dbReference type="PANTHER" id="PTHR30537:SF5">
    <property type="entry name" value="HTH-TYPE TRANSCRIPTIONAL ACTIVATOR TTDR-RELATED"/>
    <property type="match status" value="1"/>
</dbReference>
<keyword evidence="3" id="KW-0238">DNA-binding</keyword>
<dbReference type="RefSeq" id="WP_155165410.1">
    <property type="nucleotide sequence ID" value="NZ_DBGEHT010000107.1"/>
</dbReference>
<dbReference type="SUPFAM" id="SSF53850">
    <property type="entry name" value="Periplasmic binding protein-like II"/>
    <property type="match status" value="1"/>
</dbReference>
<dbReference type="GO" id="GO:0043565">
    <property type="term" value="F:sequence-specific DNA binding"/>
    <property type="evidence" value="ECO:0007669"/>
    <property type="project" value="TreeGrafter"/>
</dbReference>
<dbReference type="InterPro" id="IPR000847">
    <property type="entry name" value="LysR_HTH_N"/>
</dbReference>
<dbReference type="InterPro" id="IPR058163">
    <property type="entry name" value="LysR-type_TF_proteobact-type"/>
</dbReference>
<dbReference type="InterPro" id="IPR036388">
    <property type="entry name" value="WH-like_DNA-bd_sf"/>
</dbReference>
<evidence type="ECO:0000256" key="2">
    <source>
        <dbReference type="ARBA" id="ARBA00023015"/>
    </source>
</evidence>
<evidence type="ECO:0000256" key="4">
    <source>
        <dbReference type="ARBA" id="ARBA00023163"/>
    </source>
</evidence>
<dbReference type="SUPFAM" id="SSF46785">
    <property type="entry name" value="Winged helix' DNA-binding domain"/>
    <property type="match status" value="1"/>
</dbReference>
<dbReference type="PANTHER" id="PTHR30537">
    <property type="entry name" value="HTH-TYPE TRANSCRIPTIONAL REGULATOR"/>
    <property type="match status" value="1"/>
</dbReference>
<dbReference type="Gene3D" id="1.10.10.10">
    <property type="entry name" value="Winged helix-like DNA-binding domain superfamily/Winged helix DNA-binding domain"/>
    <property type="match status" value="1"/>
</dbReference>
<dbReference type="InterPro" id="IPR005119">
    <property type="entry name" value="LysR_subst-bd"/>
</dbReference>
<gene>
    <name evidence="5" type="ORF">GMD42_04960</name>
</gene>
<dbReference type="Gene3D" id="3.40.190.290">
    <property type="match status" value="1"/>
</dbReference>
<evidence type="ECO:0000256" key="3">
    <source>
        <dbReference type="ARBA" id="ARBA00023125"/>
    </source>
</evidence>
<evidence type="ECO:0000313" key="5">
    <source>
        <dbReference type="EMBL" id="MTU42978.1"/>
    </source>
</evidence>
<dbReference type="Proteomes" id="UP000462362">
    <property type="component" value="Unassembled WGS sequence"/>
</dbReference>
<dbReference type="Pfam" id="PF03466">
    <property type="entry name" value="LysR_substrate"/>
    <property type="match status" value="1"/>
</dbReference>
<dbReference type="GO" id="GO:0006351">
    <property type="term" value="P:DNA-templated transcription"/>
    <property type="evidence" value="ECO:0007669"/>
    <property type="project" value="TreeGrafter"/>
</dbReference>
<protein>
    <submittedName>
        <fullName evidence="5">LysR family transcriptional regulator</fullName>
    </submittedName>
</protein>